<gene>
    <name evidence="3" type="ORF">BJ212DRAFT_1281777</name>
</gene>
<dbReference type="AlphaFoldDB" id="A0A9P7E0Q6"/>
<dbReference type="OrthoDB" id="2928561at2759"/>
<keyword evidence="1" id="KW-0677">Repeat</keyword>
<feature type="non-terminal residue" evidence="3">
    <location>
        <position position="180"/>
    </location>
</feature>
<organism evidence="3 4">
    <name type="scientific">Suillus subaureus</name>
    <dbReference type="NCBI Taxonomy" id="48587"/>
    <lineage>
        <taxon>Eukaryota</taxon>
        <taxon>Fungi</taxon>
        <taxon>Dikarya</taxon>
        <taxon>Basidiomycota</taxon>
        <taxon>Agaricomycotina</taxon>
        <taxon>Agaricomycetes</taxon>
        <taxon>Agaricomycetidae</taxon>
        <taxon>Boletales</taxon>
        <taxon>Suillineae</taxon>
        <taxon>Suillaceae</taxon>
        <taxon>Suillus</taxon>
    </lineage>
</organism>
<name>A0A9P7E0Q6_9AGAM</name>
<dbReference type="Proteomes" id="UP000807769">
    <property type="component" value="Unassembled WGS sequence"/>
</dbReference>
<protein>
    <recommendedName>
        <fullName evidence="2">Nephrocystin 3-like N-terminal domain-containing protein</fullName>
    </recommendedName>
</protein>
<dbReference type="RefSeq" id="XP_041188222.1">
    <property type="nucleotide sequence ID" value="XM_041331641.1"/>
</dbReference>
<evidence type="ECO:0000259" key="2">
    <source>
        <dbReference type="Pfam" id="PF24883"/>
    </source>
</evidence>
<evidence type="ECO:0000256" key="1">
    <source>
        <dbReference type="ARBA" id="ARBA00022737"/>
    </source>
</evidence>
<proteinExistence type="predicted"/>
<sequence>MKLSQVAVQGAQYNSHECQPHLKCLEGTQVDLLKYIHGFLDDRKRNQLIWLHGTAGVRKSAVAFTIAERMKGLKVTEETNVEMRLAGTFFFSHKHTKCCTAGYLFATLAYQLANNFPSIQQDMNRVIHNNPALLDLDMPLYDQMEALFLKPLWKLQFRLHRCPPLTFVVNALDECTSEPE</sequence>
<evidence type="ECO:0000313" key="3">
    <source>
        <dbReference type="EMBL" id="KAG1807688.1"/>
    </source>
</evidence>
<accession>A0A9P7E0Q6</accession>
<reference evidence="3" key="1">
    <citation type="journal article" date="2020" name="New Phytol.">
        <title>Comparative genomics reveals dynamic genome evolution in host specialist ectomycorrhizal fungi.</title>
        <authorList>
            <person name="Lofgren L.A."/>
            <person name="Nguyen N.H."/>
            <person name="Vilgalys R."/>
            <person name="Ruytinx J."/>
            <person name="Liao H.L."/>
            <person name="Branco S."/>
            <person name="Kuo A."/>
            <person name="LaButti K."/>
            <person name="Lipzen A."/>
            <person name="Andreopoulos W."/>
            <person name="Pangilinan J."/>
            <person name="Riley R."/>
            <person name="Hundley H."/>
            <person name="Na H."/>
            <person name="Barry K."/>
            <person name="Grigoriev I.V."/>
            <person name="Stajich J.E."/>
            <person name="Kennedy P.G."/>
        </authorList>
    </citation>
    <scope>NUCLEOTIDE SEQUENCE</scope>
    <source>
        <strain evidence="3">MN1</strain>
    </source>
</reference>
<dbReference type="InterPro" id="IPR056884">
    <property type="entry name" value="NPHP3-like_N"/>
</dbReference>
<keyword evidence="4" id="KW-1185">Reference proteome</keyword>
<dbReference type="Pfam" id="PF24883">
    <property type="entry name" value="NPHP3_N"/>
    <property type="match status" value="1"/>
</dbReference>
<evidence type="ECO:0000313" key="4">
    <source>
        <dbReference type="Proteomes" id="UP000807769"/>
    </source>
</evidence>
<feature type="domain" description="Nephrocystin 3-like N-terminal" evidence="2">
    <location>
        <begin position="39"/>
        <end position="178"/>
    </location>
</feature>
<dbReference type="GeneID" id="64625658"/>
<dbReference type="EMBL" id="JABBWG010000042">
    <property type="protein sequence ID" value="KAG1807688.1"/>
    <property type="molecule type" value="Genomic_DNA"/>
</dbReference>
<comment type="caution">
    <text evidence="3">The sequence shown here is derived from an EMBL/GenBank/DDBJ whole genome shotgun (WGS) entry which is preliminary data.</text>
</comment>